<protein>
    <submittedName>
        <fullName evidence="5">Uncharacterized protein</fullName>
    </submittedName>
</protein>
<dbReference type="GO" id="GO:0071013">
    <property type="term" value="C:catalytic step 2 spliceosome"/>
    <property type="evidence" value="ECO:0007669"/>
    <property type="project" value="TreeGrafter"/>
</dbReference>
<feature type="compositionally biased region" description="Polar residues" evidence="4">
    <location>
        <begin position="379"/>
        <end position="390"/>
    </location>
</feature>
<dbReference type="AlphaFoldDB" id="A0AA89BKM9"/>
<feature type="region of interest" description="Disordered" evidence="4">
    <location>
        <begin position="351"/>
        <end position="479"/>
    </location>
</feature>
<comment type="caution">
    <text evidence="5">The sequence shown here is derived from an EMBL/GenBank/DDBJ whole genome shotgun (WGS) entry which is preliminary data.</text>
</comment>
<sequence>MFMLRQGYPSVVSPYKSRWKYGPSLQPSCDLEGIIERDFFPDLPDLKTQAEYFQALKSNDLVKLREFQLKFNGRRPTTGLSEASPATFETPDVTQNAGHFGDIDGERDEGEKDGMKKKNEKEEEENKKRKGLSLDGYLSKTTSEDNASFADILEETQKAQREKHAWLYENEQSRTKEENERLALPGIEKQAAIEPGQAGVDSWKYQARNSLMYVPDGADMNAQELLDMRKAKSREIIHENTRFVNNPWNNMKSKELMKQAASAKALANCGKIGHDGKEVLPHESPRINGYGFVGTPSPAPGVEESPLMTWGEIESTPFRLENDVTATPGPQFKIPEVPKRDKLAMELAEKASKAHRDKKEKAIKSMQARFATPSPKFGRSTTERINSMSPAAQKLAMSRLGIRTHTDKALKASYTPSPSHRLPGEKTPFSLTPRLTPKSGSSTPSGAKTPGSKREGADVSSLTDNLLQLPKRKKASDFF</sequence>
<keyword evidence="3" id="KW-0539">Nucleus</keyword>
<feature type="region of interest" description="Disordered" evidence="4">
    <location>
        <begin position="75"/>
        <end position="138"/>
    </location>
</feature>
<dbReference type="Proteomes" id="UP001186944">
    <property type="component" value="Unassembled WGS sequence"/>
</dbReference>
<evidence type="ECO:0000256" key="1">
    <source>
        <dbReference type="ARBA" id="ARBA00004123"/>
    </source>
</evidence>
<reference evidence="5" key="1">
    <citation type="submission" date="2019-08" db="EMBL/GenBank/DDBJ databases">
        <title>The improved chromosome-level genome for the pearl oyster Pinctada fucata martensii using PacBio sequencing and Hi-C.</title>
        <authorList>
            <person name="Zheng Z."/>
        </authorList>
    </citation>
    <scope>NUCLEOTIDE SEQUENCE</scope>
    <source>
        <strain evidence="5">ZZ-2019</strain>
        <tissue evidence="5">Adductor muscle</tissue>
    </source>
</reference>
<feature type="compositionally biased region" description="Basic residues" evidence="4">
    <location>
        <begin position="470"/>
        <end position="479"/>
    </location>
</feature>
<comment type="similarity">
    <text evidence="2">Belongs to the ESS2 family.</text>
</comment>
<evidence type="ECO:0000313" key="6">
    <source>
        <dbReference type="Proteomes" id="UP001186944"/>
    </source>
</evidence>
<feature type="compositionally biased region" description="Basic and acidic residues" evidence="4">
    <location>
        <begin position="351"/>
        <end position="363"/>
    </location>
</feature>
<dbReference type="PANTHER" id="PTHR12940:SF0">
    <property type="entry name" value="SPLICING FACTOR ESS-2 HOMOLOG"/>
    <property type="match status" value="1"/>
</dbReference>
<organism evidence="5 6">
    <name type="scientific">Pinctada imbricata</name>
    <name type="common">Atlantic pearl-oyster</name>
    <name type="synonym">Pinctada martensii</name>
    <dbReference type="NCBI Taxonomy" id="66713"/>
    <lineage>
        <taxon>Eukaryota</taxon>
        <taxon>Metazoa</taxon>
        <taxon>Spiralia</taxon>
        <taxon>Lophotrochozoa</taxon>
        <taxon>Mollusca</taxon>
        <taxon>Bivalvia</taxon>
        <taxon>Autobranchia</taxon>
        <taxon>Pteriomorphia</taxon>
        <taxon>Pterioida</taxon>
        <taxon>Pterioidea</taxon>
        <taxon>Pteriidae</taxon>
        <taxon>Pinctada</taxon>
    </lineage>
</organism>
<name>A0AA89BKM9_PINIB</name>
<evidence type="ECO:0000256" key="2">
    <source>
        <dbReference type="ARBA" id="ARBA00009072"/>
    </source>
</evidence>
<comment type="subcellular location">
    <subcellularLocation>
        <location evidence="1">Nucleus</location>
    </subcellularLocation>
</comment>
<keyword evidence="6" id="KW-1185">Reference proteome</keyword>
<dbReference type="InterPro" id="IPR019148">
    <property type="entry name" value="Nuclear_protein_DGCR14_ESS-2"/>
</dbReference>
<dbReference type="Pfam" id="PF09751">
    <property type="entry name" value="Es2"/>
    <property type="match status" value="1"/>
</dbReference>
<dbReference type="PANTHER" id="PTHR12940">
    <property type="entry name" value="ES-2 PROTEIN - RELATED"/>
    <property type="match status" value="1"/>
</dbReference>
<accession>A0AA89BKM9</accession>
<proteinExistence type="inferred from homology"/>
<dbReference type="EMBL" id="VSWD01000013">
    <property type="protein sequence ID" value="KAK3084607.1"/>
    <property type="molecule type" value="Genomic_DNA"/>
</dbReference>
<evidence type="ECO:0000256" key="3">
    <source>
        <dbReference type="ARBA" id="ARBA00023242"/>
    </source>
</evidence>
<evidence type="ECO:0000256" key="4">
    <source>
        <dbReference type="SAM" id="MobiDB-lite"/>
    </source>
</evidence>
<evidence type="ECO:0000313" key="5">
    <source>
        <dbReference type="EMBL" id="KAK3084607.1"/>
    </source>
</evidence>
<feature type="compositionally biased region" description="Basic and acidic residues" evidence="4">
    <location>
        <begin position="101"/>
        <end position="127"/>
    </location>
</feature>
<gene>
    <name evidence="5" type="ORF">FSP39_016183</name>
</gene>